<sequence length="170" mass="19023">MDITEMILSDHHEQRRMFAMLEEIGDDASKLEPVWTRLAILLEVHAQAEEELFYPRLLHVGKGAGGSDSAEDETKDAIHDHNEIRDAITAARQHPVGSEEWWQGVNGANEANGDHMAEEEREGLADFRKNASLQVRHDLAVQFAAFEAAHAGGIVSRDKDPAKYVEQNED</sequence>
<dbReference type="Proteomes" id="UP000614410">
    <property type="component" value="Unassembled WGS sequence"/>
</dbReference>
<feature type="region of interest" description="Disordered" evidence="1">
    <location>
        <begin position="64"/>
        <end position="83"/>
    </location>
</feature>
<organism evidence="3 4">
    <name type="scientific">Candidatus Amunia macphersoniae</name>
    <dbReference type="NCBI Taxonomy" id="3127014"/>
    <lineage>
        <taxon>Bacteria</taxon>
        <taxon>Bacillati</taxon>
        <taxon>Candidatus Dormiibacterota</taxon>
        <taxon>Candidatus Dormibacteria</taxon>
        <taxon>Candidatus Aeolococcales</taxon>
        <taxon>Candidatus Aeolococcaceae</taxon>
        <taxon>Candidatus Amunia</taxon>
    </lineage>
</organism>
<dbReference type="PANTHER" id="PTHR35585">
    <property type="entry name" value="HHE DOMAIN PROTEIN (AFU_ORTHOLOGUE AFUA_4G00730)"/>
    <property type="match status" value="1"/>
</dbReference>
<dbReference type="Pfam" id="PF01814">
    <property type="entry name" value="Hemerythrin"/>
    <property type="match status" value="1"/>
</dbReference>
<accession>A0A934NGK4</accession>
<name>A0A934NGK4_9BACT</name>
<protein>
    <submittedName>
        <fullName evidence="3">Hemerythrin domain-containing protein</fullName>
    </submittedName>
</protein>
<reference evidence="3 4" key="1">
    <citation type="submission" date="2020-10" db="EMBL/GenBank/DDBJ databases">
        <title>Ca. Dormibacterota MAGs.</title>
        <authorList>
            <person name="Montgomery K."/>
        </authorList>
    </citation>
    <scope>NUCLEOTIDE SEQUENCE [LARGE SCALE GENOMIC DNA]</scope>
    <source>
        <strain evidence="3">Mitchell_Peninsula_5</strain>
    </source>
</reference>
<proteinExistence type="predicted"/>
<evidence type="ECO:0000313" key="4">
    <source>
        <dbReference type="Proteomes" id="UP000614410"/>
    </source>
</evidence>
<dbReference type="Gene3D" id="1.20.120.520">
    <property type="entry name" value="nmb1532 protein domain like"/>
    <property type="match status" value="1"/>
</dbReference>
<dbReference type="InterPro" id="IPR012312">
    <property type="entry name" value="Hemerythrin-like"/>
</dbReference>
<evidence type="ECO:0000256" key="1">
    <source>
        <dbReference type="SAM" id="MobiDB-lite"/>
    </source>
</evidence>
<dbReference type="CDD" id="cd12108">
    <property type="entry name" value="Hr-like"/>
    <property type="match status" value="1"/>
</dbReference>
<evidence type="ECO:0000313" key="3">
    <source>
        <dbReference type="EMBL" id="MBJ7609381.1"/>
    </source>
</evidence>
<dbReference type="EMBL" id="JAEKNN010000039">
    <property type="protein sequence ID" value="MBJ7609381.1"/>
    <property type="molecule type" value="Genomic_DNA"/>
</dbReference>
<comment type="caution">
    <text evidence="3">The sequence shown here is derived from an EMBL/GenBank/DDBJ whole genome shotgun (WGS) entry which is preliminary data.</text>
</comment>
<feature type="domain" description="Hemerythrin-like" evidence="2">
    <location>
        <begin position="3"/>
        <end position="122"/>
    </location>
</feature>
<gene>
    <name evidence="3" type="ORF">JF887_08110</name>
</gene>
<dbReference type="AlphaFoldDB" id="A0A934NGK4"/>
<evidence type="ECO:0000259" key="2">
    <source>
        <dbReference type="Pfam" id="PF01814"/>
    </source>
</evidence>
<dbReference type="PANTHER" id="PTHR35585:SF1">
    <property type="entry name" value="HHE DOMAIN PROTEIN (AFU_ORTHOLOGUE AFUA_4G00730)"/>
    <property type="match status" value="1"/>
</dbReference>